<name>A0ABS1EJ95_9CLOT</name>
<evidence type="ECO:0000259" key="1">
    <source>
        <dbReference type="Pfam" id="PF04233"/>
    </source>
</evidence>
<dbReference type="Pfam" id="PF04233">
    <property type="entry name" value="Phage_Mu_F"/>
    <property type="match status" value="1"/>
</dbReference>
<dbReference type="RefSeq" id="WP_200265976.1">
    <property type="nucleotide sequence ID" value="NZ_JAENHN010000006.1"/>
</dbReference>
<evidence type="ECO:0000313" key="3">
    <source>
        <dbReference type="Proteomes" id="UP000596739"/>
    </source>
</evidence>
<reference evidence="3" key="1">
    <citation type="submission" date="2021-01" db="EMBL/GenBank/DDBJ databases">
        <title>Genome public.</title>
        <authorList>
            <person name="Liu C."/>
            <person name="Sun Q."/>
        </authorList>
    </citation>
    <scope>NUCLEOTIDE SEQUENCE [LARGE SCALE GENOMIC DNA]</scope>
    <source>
        <strain evidence="3">YIM B02505</strain>
    </source>
</reference>
<keyword evidence="2" id="KW-0540">Nuclease</keyword>
<dbReference type="Pfam" id="PF12639">
    <property type="entry name" value="Colicin-DNase"/>
    <property type="match status" value="1"/>
</dbReference>
<accession>A0ABS1EJ95</accession>
<dbReference type="InterPro" id="IPR006528">
    <property type="entry name" value="Phage_head_morphogenesis_dom"/>
</dbReference>
<keyword evidence="2" id="KW-0378">Hydrolase</keyword>
<organism evidence="2 3">
    <name type="scientific">Clostridium yunnanense</name>
    <dbReference type="NCBI Taxonomy" id="2800325"/>
    <lineage>
        <taxon>Bacteria</taxon>
        <taxon>Bacillati</taxon>
        <taxon>Bacillota</taxon>
        <taxon>Clostridia</taxon>
        <taxon>Eubacteriales</taxon>
        <taxon>Clostridiaceae</taxon>
        <taxon>Clostridium</taxon>
    </lineage>
</organism>
<dbReference type="EMBL" id="JAENHN010000006">
    <property type="protein sequence ID" value="MBK1809441.1"/>
    <property type="molecule type" value="Genomic_DNA"/>
</dbReference>
<sequence length="538" mass="60404">MSKYHEELLKLGEKDEDSAKALLMKAHVSAIADMKNSIGDYLQTNENTPFAKQLELKKLDKLLDQMNDILGKIYDKNYNTIAAYGKSTFNREYFGVFYEVEGILNSKLNFDGLEEEEIKEVLETPVAGLKLSERLYDKHLNDIKLKVKGAVTEGLINNKGYGELAKNLSDIGNSSYNNNVKIAVTEAGRIKSLAKQKGLEEAVKSGVSLKKKWIAVSDKKTRVDHQQLNGQVVDIDEKFYLHGYSASQPRLFGVAKEDIGCRCDCETVVEEAYNEATNSKESIEAKKYENFDQWYKDRVNNNERLDGNKYNGTSSEVKNPSVVGQDKEEVLDKNSTGDAGATKYTRIDNVIASSYDKSGKLVKRWVVPKGFSNIDDFLSKVDNDTIKNYGYNNIDDFINATENVNRYLNESISNTIINQSLAGSVHKNGLDYDILGFPIFKGDNLKFEFDLPKDLTISLDYDQFVACTKALEKAIIDGKVSESIFSSNQLQDIIDGMPRIEGLTWHHHQVTGKMQLVDSAIHQANHLGGNAMWGGRIR</sequence>
<dbReference type="Proteomes" id="UP000596739">
    <property type="component" value="Unassembled WGS sequence"/>
</dbReference>
<gene>
    <name evidence="2" type="ORF">JHL18_02110</name>
</gene>
<dbReference type="GO" id="GO:0004519">
    <property type="term" value="F:endonuclease activity"/>
    <property type="evidence" value="ECO:0007669"/>
    <property type="project" value="UniProtKB-KW"/>
</dbReference>
<keyword evidence="2" id="KW-0255">Endonuclease</keyword>
<feature type="domain" description="Phage head morphogenesis" evidence="1">
    <location>
        <begin position="146"/>
        <end position="264"/>
    </location>
</feature>
<protein>
    <submittedName>
        <fullName evidence="2">HNH endonuclease</fullName>
    </submittedName>
</protein>
<proteinExistence type="predicted"/>
<evidence type="ECO:0000313" key="2">
    <source>
        <dbReference type="EMBL" id="MBK1809441.1"/>
    </source>
</evidence>
<comment type="caution">
    <text evidence="2">The sequence shown here is derived from an EMBL/GenBank/DDBJ whole genome shotgun (WGS) entry which is preliminary data.</text>
</comment>
<keyword evidence="3" id="KW-1185">Reference proteome</keyword>